<dbReference type="Proteomes" id="UP000196877">
    <property type="component" value="Chromosome"/>
</dbReference>
<protein>
    <submittedName>
        <fullName evidence="3">Membrane protein YjgA</fullName>
    </submittedName>
</protein>
<proteinExistence type="predicted"/>
<dbReference type="InterPro" id="IPR021257">
    <property type="entry name" value="DUF2809"/>
</dbReference>
<evidence type="ECO:0000313" key="3">
    <source>
        <dbReference type="EMBL" id="ASB91246.1"/>
    </source>
</evidence>
<dbReference type="Pfam" id="PF10990">
    <property type="entry name" value="DUF2809"/>
    <property type="match status" value="1"/>
</dbReference>
<keyword evidence="4" id="KW-1185">Reference proteome</keyword>
<feature type="chain" id="PRO_5047477366" evidence="2">
    <location>
        <begin position="28"/>
        <end position="129"/>
    </location>
</feature>
<organism evidence="3 4">
    <name type="scientific">Bacillus sonorensis</name>
    <dbReference type="NCBI Taxonomy" id="119858"/>
    <lineage>
        <taxon>Bacteria</taxon>
        <taxon>Bacillati</taxon>
        <taxon>Bacillota</taxon>
        <taxon>Bacilli</taxon>
        <taxon>Bacillales</taxon>
        <taxon>Bacillaceae</taxon>
        <taxon>Bacillus</taxon>
    </lineage>
</organism>
<accession>A0ABM6LP81</accession>
<keyword evidence="1" id="KW-1133">Transmembrane helix</keyword>
<feature type="transmembrane region" description="Helical" evidence="1">
    <location>
        <begin position="34"/>
        <end position="55"/>
    </location>
</feature>
<keyword evidence="2" id="KW-0732">Signal</keyword>
<evidence type="ECO:0000256" key="1">
    <source>
        <dbReference type="SAM" id="Phobius"/>
    </source>
</evidence>
<feature type="transmembrane region" description="Helical" evidence="1">
    <location>
        <begin position="62"/>
        <end position="82"/>
    </location>
</feature>
<dbReference type="EMBL" id="CP021920">
    <property type="protein sequence ID" value="ASB91246.1"/>
    <property type="molecule type" value="Genomic_DNA"/>
</dbReference>
<sequence>MMKRSLIWQAALIFMAMAAGLSTRKMAAALPDAVNMYAGDALWALMIFFGFGFLLRKADTKTVGLIALICCYIIECSQLYHAAWIDHIRATALGGLVLGYGFLWSDLLAYLLGIGAGILFEGIIYKRKL</sequence>
<feature type="transmembrane region" description="Helical" evidence="1">
    <location>
        <begin position="102"/>
        <end position="125"/>
    </location>
</feature>
<evidence type="ECO:0000256" key="2">
    <source>
        <dbReference type="SAM" id="SignalP"/>
    </source>
</evidence>
<gene>
    <name evidence="3" type="ORF">S101395_04758</name>
</gene>
<keyword evidence="1" id="KW-0812">Transmembrane</keyword>
<name>A0ABM6LP81_9BACI</name>
<feature type="signal peptide" evidence="2">
    <location>
        <begin position="1"/>
        <end position="27"/>
    </location>
</feature>
<keyword evidence="1" id="KW-0472">Membrane</keyword>
<evidence type="ECO:0000313" key="4">
    <source>
        <dbReference type="Proteomes" id="UP000196877"/>
    </source>
</evidence>
<reference evidence="3 4" key="1">
    <citation type="submission" date="2017-06" db="EMBL/GenBank/DDBJ databases">
        <title>Genome sequence of Bacillus sonorensis strain SRCM101395.</title>
        <authorList>
            <person name="Cho S.H."/>
        </authorList>
    </citation>
    <scope>NUCLEOTIDE SEQUENCE [LARGE SCALE GENOMIC DNA]</scope>
    <source>
        <strain evidence="3 4">SRCM101395</strain>
    </source>
</reference>